<protein>
    <recommendedName>
        <fullName evidence="8">tRNA(Ile)-lysidine synthase</fullName>
        <ecNumber evidence="8">6.3.4.19</ecNumber>
    </recommendedName>
    <alternativeName>
        <fullName evidence="8">tRNA(Ile)-2-lysyl-cytidine synthase</fullName>
    </alternativeName>
    <alternativeName>
        <fullName evidence="8">tRNA(Ile)-lysidine synthetase</fullName>
    </alternativeName>
</protein>
<dbReference type="NCBIfam" id="TIGR02432">
    <property type="entry name" value="lysidine_TilS_N"/>
    <property type="match status" value="1"/>
</dbReference>
<evidence type="ECO:0000256" key="3">
    <source>
        <dbReference type="ARBA" id="ARBA00022598"/>
    </source>
</evidence>
<dbReference type="SUPFAM" id="SSF82829">
    <property type="entry name" value="MesJ substrate recognition domain-like"/>
    <property type="match status" value="1"/>
</dbReference>
<dbReference type="InterPro" id="IPR012094">
    <property type="entry name" value="tRNA_Ile_lys_synt"/>
</dbReference>
<dbReference type="Gene3D" id="3.40.50.620">
    <property type="entry name" value="HUPs"/>
    <property type="match status" value="1"/>
</dbReference>
<dbReference type="Pfam" id="PF11734">
    <property type="entry name" value="TilS_C"/>
    <property type="match status" value="1"/>
</dbReference>
<keyword evidence="4 8" id="KW-0819">tRNA processing</keyword>
<dbReference type="GO" id="GO:0006400">
    <property type="term" value="P:tRNA modification"/>
    <property type="evidence" value="ECO:0007669"/>
    <property type="project" value="UniProtKB-UniRule"/>
</dbReference>
<comment type="similarity">
    <text evidence="8">Belongs to the tRNA(Ile)-lysidine synthase family.</text>
</comment>
<dbReference type="CDD" id="cd01992">
    <property type="entry name" value="TilS_N"/>
    <property type="match status" value="1"/>
</dbReference>
<dbReference type="GO" id="GO:0032267">
    <property type="term" value="F:tRNA(Ile)-lysidine synthase activity"/>
    <property type="evidence" value="ECO:0007669"/>
    <property type="project" value="UniProtKB-EC"/>
</dbReference>
<dbReference type="EC" id="6.3.4.19" evidence="8"/>
<comment type="catalytic activity">
    <reaction evidence="7 8">
        <text>cytidine(34) in tRNA(Ile2) + L-lysine + ATP = lysidine(34) in tRNA(Ile2) + AMP + diphosphate + H(+)</text>
        <dbReference type="Rhea" id="RHEA:43744"/>
        <dbReference type="Rhea" id="RHEA-COMP:10625"/>
        <dbReference type="Rhea" id="RHEA-COMP:10670"/>
        <dbReference type="ChEBI" id="CHEBI:15378"/>
        <dbReference type="ChEBI" id="CHEBI:30616"/>
        <dbReference type="ChEBI" id="CHEBI:32551"/>
        <dbReference type="ChEBI" id="CHEBI:33019"/>
        <dbReference type="ChEBI" id="CHEBI:82748"/>
        <dbReference type="ChEBI" id="CHEBI:83665"/>
        <dbReference type="ChEBI" id="CHEBI:456215"/>
        <dbReference type="EC" id="6.3.4.19"/>
    </reaction>
</comment>
<evidence type="ECO:0000256" key="9">
    <source>
        <dbReference type="SAM" id="MobiDB-lite"/>
    </source>
</evidence>
<dbReference type="GO" id="GO:0005737">
    <property type="term" value="C:cytoplasm"/>
    <property type="evidence" value="ECO:0007669"/>
    <property type="project" value="UniProtKB-SubCell"/>
</dbReference>
<dbReference type="InterPro" id="IPR012795">
    <property type="entry name" value="tRNA_Ile_lys_synt_N"/>
</dbReference>
<comment type="function">
    <text evidence="8">Ligates lysine onto the cytidine present at position 34 of the AUA codon-specific tRNA(Ile) that contains the anticodon CAU, in an ATP-dependent manner. Cytidine is converted to lysidine, thus changing the amino acid specificity of the tRNA from methionine to isoleucine.</text>
</comment>
<accession>A0A679GPW8</accession>
<dbReference type="AlphaFoldDB" id="A0A679GPW8"/>
<keyword evidence="5 8" id="KW-0547">Nucleotide-binding</keyword>
<dbReference type="InterPro" id="IPR015262">
    <property type="entry name" value="tRNA_Ile_lys_synt_subst-bd"/>
</dbReference>
<reference evidence="11 12" key="1">
    <citation type="journal article" date="2020" name="Microbiol. Resour. Announc.">
        <title>Complete genome sequence of Pseudomonas otitidis strain MrB4, isolated from Lake Biwa in Japan.</title>
        <authorList>
            <person name="Miyazaki K."/>
            <person name="Hase E."/>
            <person name="Maruya T."/>
        </authorList>
    </citation>
    <scope>NUCLEOTIDE SEQUENCE [LARGE SCALE GENOMIC DNA]</scope>
    <source>
        <strain evidence="11 12">MrB4</strain>
    </source>
</reference>
<dbReference type="Pfam" id="PF01171">
    <property type="entry name" value="ATP_bind_3"/>
    <property type="match status" value="1"/>
</dbReference>
<gene>
    <name evidence="8 11" type="primary">tilS</name>
    <name evidence="11" type="ORF">PtoMrB4_43450</name>
</gene>
<dbReference type="InterPro" id="IPR011063">
    <property type="entry name" value="TilS/TtcA_N"/>
</dbReference>
<evidence type="ECO:0000313" key="11">
    <source>
        <dbReference type="EMBL" id="BCA30368.1"/>
    </source>
</evidence>
<dbReference type="SUPFAM" id="SSF52402">
    <property type="entry name" value="Adenine nucleotide alpha hydrolases-like"/>
    <property type="match status" value="1"/>
</dbReference>
<keyword evidence="2 8" id="KW-0963">Cytoplasm</keyword>
<dbReference type="PANTHER" id="PTHR43033">
    <property type="entry name" value="TRNA(ILE)-LYSIDINE SYNTHASE-RELATED"/>
    <property type="match status" value="1"/>
</dbReference>
<comment type="subcellular location">
    <subcellularLocation>
        <location evidence="1 8">Cytoplasm</location>
    </subcellularLocation>
</comment>
<dbReference type="Gene3D" id="1.20.59.20">
    <property type="match status" value="1"/>
</dbReference>
<feature type="region of interest" description="Disordered" evidence="9">
    <location>
        <begin position="437"/>
        <end position="456"/>
    </location>
</feature>
<evidence type="ECO:0000256" key="6">
    <source>
        <dbReference type="ARBA" id="ARBA00022840"/>
    </source>
</evidence>
<comment type="domain">
    <text evidence="8">The N-terminal region contains the highly conserved SGGXDS motif, predicted to be a P-loop motif involved in ATP binding.</text>
</comment>
<evidence type="ECO:0000256" key="4">
    <source>
        <dbReference type="ARBA" id="ARBA00022694"/>
    </source>
</evidence>
<dbReference type="PANTHER" id="PTHR43033:SF1">
    <property type="entry name" value="TRNA(ILE)-LYSIDINE SYNTHASE-RELATED"/>
    <property type="match status" value="1"/>
</dbReference>
<dbReference type="RefSeq" id="WP_172434452.1">
    <property type="nucleotide sequence ID" value="NZ_AP022642.1"/>
</dbReference>
<feature type="compositionally biased region" description="Polar residues" evidence="9">
    <location>
        <begin position="444"/>
        <end position="456"/>
    </location>
</feature>
<sequence length="456" mass="49745">MAWPEGHAPGRADEGSPLARSLHSLLLSRTLPWRSAPGWTVAFSGGLDSTVLLHLLVALSRQGDVPPLSALHVHHGLQSAAEAWPAHCQAVCDRLGVPLMHASVVVEEGASLENAARRARYGAFEQAVEGGQVLMLAQHRDDQAETLLFRLMRGAGVRGLAGMPVSRALGDGHLLRPLLDVARQDLEAYAREQGLDWVEDPSNQDTRLDRNYLRQIVLPALVSRWPRALGGMVRSAAHLAEGEALLGELAAIDLAAARDTEAFPWLGLPTLSLDPLLALSEPRQRNALRHWLATFTAMPDSNHWAGWVALRDAAPDAEPVWRLAGGELRRAGGRLWWLSNAWLDGVPAAQPWPNPEHPLALDGNGVVWIEGRGPEGPLQVRYRQGGEAMQLDGRGRRDLKRLLNERGFPAFARGRLPLLYRGDELLAVPNLQGLEGPREGGWTLSWTPPTNDQGLS</sequence>
<dbReference type="GeneID" id="57399563"/>
<dbReference type="InterPro" id="IPR012796">
    <property type="entry name" value="Lysidine-tRNA-synth_C"/>
</dbReference>
<dbReference type="HAMAP" id="MF_01161">
    <property type="entry name" value="tRNA_Ile_lys_synt"/>
    <property type="match status" value="1"/>
</dbReference>
<keyword evidence="6 8" id="KW-0067">ATP-binding</keyword>
<dbReference type="NCBIfam" id="TIGR02433">
    <property type="entry name" value="lysidine_TilS_C"/>
    <property type="match status" value="1"/>
</dbReference>
<feature type="domain" description="Lysidine-tRNA(Ile) synthetase C-terminal" evidence="10">
    <location>
        <begin position="378"/>
        <end position="446"/>
    </location>
</feature>
<proteinExistence type="inferred from homology"/>
<dbReference type="GO" id="GO:0005524">
    <property type="term" value="F:ATP binding"/>
    <property type="evidence" value="ECO:0007669"/>
    <property type="project" value="UniProtKB-UniRule"/>
</dbReference>
<dbReference type="Pfam" id="PF09179">
    <property type="entry name" value="TilS"/>
    <property type="match status" value="1"/>
</dbReference>
<evidence type="ECO:0000256" key="1">
    <source>
        <dbReference type="ARBA" id="ARBA00004496"/>
    </source>
</evidence>
<dbReference type="InterPro" id="IPR014729">
    <property type="entry name" value="Rossmann-like_a/b/a_fold"/>
</dbReference>
<evidence type="ECO:0000256" key="7">
    <source>
        <dbReference type="ARBA" id="ARBA00048539"/>
    </source>
</evidence>
<evidence type="ECO:0000313" key="12">
    <source>
        <dbReference type="Proteomes" id="UP000501237"/>
    </source>
</evidence>
<feature type="binding site" evidence="8">
    <location>
        <begin position="44"/>
        <end position="49"/>
    </location>
    <ligand>
        <name>ATP</name>
        <dbReference type="ChEBI" id="CHEBI:30616"/>
    </ligand>
</feature>
<evidence type="ECO:0000256" key="8">
    <source>
        <dbReference type="HAMAP-Rule" id="MF_01161"/>
    </source>
</evidence>
<dbReference type="SUPFAM" id="SSF56037">
    <property type="entry name" value="PheT/TilS domain"/>
    <property type="match status" value="1"/>
</dbReference>
<name>A0A679GPW8_9GAMM</name>
<evidence type="ECO:0000256" key="2">
    <source>
        <dbReference type="ARBA" id="ARBA00022490"/>
    </source>
</evidence>
<dbReference type="SMART" id="SM00977">
    <property type="entry name" value="TilS_C"/>
    <property type="match status" value="1"/>
</dbReference>
<dbReference type="Proteomes" id="UP000501237">
    <property type="component" value="Chromosome"/>
</dbReference>
<organism evidence="11 12">
    <name type="scientific">Metapseudomonas otitidis</name>
    <dbReference type="NCBI Taxonomy" id="319939"/>
    <lineage>
        <taxon>Bacteria</taxon>
        <taxon>Pseudomonadati</taxon>
        <taxon>Pseudomonadota</taxon>
        <taxon>Gammaproteobacteria</taxon>
        <taxon>Pseudomonadales</taxon>
        <taxon>Pseudomonadaceae</taxon>
        <taxon>Metapseudomonas</taxon>
    </lineage>
</organism>
<evidence type="ECO:0000256" key="5">
    <source>
        <dbReference type="ARBA" id="ARBA00022741"/>
    </source>
</evidence>
<keyword evidence="3 8" id="KW-0436">Ligase</keyword>
<dbReference type="EMBL" id="AP022642">
    <property type="protein sequence ID" value="BCA30368.1"/>
    <property type="molecule type" value="Genomic_DNA"/>
</dbReference>
<dbReference type="KEGG" id="poj:PtoMrB4_43450"/>
<evidence type="ECO:0000259" key="10">
    <source>
        <dbReference type="SMART" id="SM00977"/>
    </source>
</evidence>